<dbReference type="Pfam" id="PF04857">
    <property type="entry name" value="CAF1"/>
    <property type="match status" value="1"/>
</dbReference>
<protein>
    <submittedName>
        <fullName evidence="2">Uncharacterized protein</fullName>
    </submittedName>
</protein>
<dbReference type="InterPro" id="IPR036397">
    <property type="entry name" value="RNaseH_sf"/>
</dbReference>
<sequence length="495" mass="56872">MSVPLSRFWAALVQIQTSIATSHFVAIDLEMTGIEPRDEPRLQRLTKEQLYARAKKAAETFNVLQLGLTCIEYDSNTPDDGKMGRFILRSYNFNVSPMFDTTSPGGAVLARVVDRTLTLSYKTLMFLKQNRIRIEDSYDGGIPYLSRAEEEEAIPELFKSNSRSKSEKIDIEAQMDETKEFYRDVIQKIREWEVDPMAKVFLNIVNPHGGPMTRFQRRLVHQILETEFENKYIGLLKNNTFMQIVRRDDEEEQKLQEKMHDQRKQAVRAQRGLRYIIEALVGGNFAEDVFSMYDAEDELAQAVAKKLLRQSESILQGKGTPILVGHNMFLDLCFLYAAFFGPLPDTLDQFGVVIHKLFPRIMDTKHLLTHNDHEMMAPKILDGVFLEMENEDFPFTIEHYSSSTSGRHPANANHHQAGYDSYKTSVVFLKEMWKHAEDKFLASQVIMPDDAILIGGDNVPLQWDDLSFQKFANTVRIGYAGLWYLGKKEDGGDKR</sequence>
<reference evidence="2 3" key="1">
    <citation type="submission" date="2024-01" db="EMBL/GenBank/DDBJ databases">
        <authorList>
            <person name="Allen C."/>
            <person name="Tagirdzhanova G."/>
        </authorList>
    </citation>
    <scope>NUCLEOTIDE SEQUENCE [LARGE SCALE GENOMIC DNA]</scope>
</reference>
<dbReference type="SUPFAM" id="SSF53098">
    <property type="entry name" value="Ribonuclease H-like"/>
    <property type="match status" value="1"/>
</dbReference>
<keyword evidence="3" id="KW-1185">Reference proteome</keyword>
<comment type="caution">
    <text evidence="2">The sequence shown here is derived from an EMBL/GenBank/DDBJ whole genome shotgun (WGS) entry which is preliminary data.</text>
</comment>
<comment type="similarity">
    <text evidence="1">Belongs to the CAF1 family.</text>
</comment>
<dbReference type="InterPro" id="IPR012337">
    <property type="entry name" value="RNaseH-like_sf"/>
</dbReference>
<name>A0ABP0BWN2_9PEZI</name>
<evidence type="ECO:0000256" key="1">
    <source>
        <dbReference type="ARBA" id="ARBA00008372"/>
    </source>
</evidence>
<evidence type="ECO:0000313" key="2">
    <source>
        <dbReference type="EMBL" id="CAK7224065.1"/>
    </source>
</evidence>
<accession>A0ABP0BWN2</accession>
<evidence type="ECO:0000313" key="3">
    <source>
        <dbReference type="Proteomes" id="UP001642482"/>
    </source>
</evidence>
<proteinExistence type="inferred from homology"/>
<dbReference type="Gene3D" id="3.30.420.10">
    <property type="entry name" value="Ribonuclease H-like superfamily/Ribonuclease H"/>
    <property type="match status" value="2"/>
</dbReference>
<dbReference type="Proteomes" id="UP001642482">
    <property type="component" value="Unassembled WGS sequence"/>
</dbReference>
<dbReference type="EMBL" id="CAWUHD010000053">
    <property type="protein sequence ID" value="CAK7224065.1"/>
    <property type="molecule type" value="Genomic_DNA"/>
</dbReference>
<gene>
    <name evidence="2" type="ORF">SEUCBS140593_005446</name>
</gene>
<dbReference type="PANTHER" id="PTHR15092:SF22">
    <property type="entry name" value="POLY(A)-SPECIFIC RIBONUCLEASE PNLDC1"/>
    <property type="match status" value="1"/>
</dbReference>
<organism evidence="2 3">
    <name type="scientific">Sporothrix eucalyptigena</name>
    <dbReference type="NCBI Taxonomy" id="1812306"/>
    <lineage>
        <taxon>Eukaryota</taxon>
        <taxon>Fungi</taxon>
        <taxon>Dikarya</taxon>
        <taxon>Ascomycota</taxon>
        <taxon>Pezizomycotina</taxon>
        <taxon>Sordariomycetes</taxon>
        <taxon>Sordariomycetidae</taxon>
        <taxon>Ophiostomatales</taxon>
        <taxon>Ophiostomataceae</taxon>
        <taxon>Sporothrix</taxon>
    </lineage>
</organism>
<dbReference type="InterPro" id="IPR006941">
    <property type="entry name" value="RNase_CAF1"/>
</dbReference>
<dbReference type="InterPro" id="IPR051181">
    <property type="entry name" value="CAF1_poly(A)_ribonucleases"/>
</dbReference>
<dbReference type="PANTHER" id="PTHR15092">
    <property type="entry name" value="POLY A -SPECIFIC RIBONUCLEASE/TARGET OF EGR1, MEMBER 1"/>
    <property type="match status" value="1"/>
</dbReference>